<dbReference type="Pfam" id="PF05345">
    <property type="entry name" value="He_PIG"/>
    <property type="match status" value="3"/>
</dbReference>
<feature type="compositionally biased region" description="Low complexity" evidence="1">
    <location>
        <begin position="43"/>
        <end position="59"/>
    </location>
</feature>
<keyword evidence="5" id="KW-1185">Reference proteome</keyword>
<dbReference type="Gene3D" id="2.60.40.10">
    <property type="entry name" value="Immunoglobulins"/>
    <property type="match status" value="3"/>
</dbReference>
<evidence type="ECO:0000313" key="4">
    <source>
        <dbReference type="EMBL" id="MCS5725773.1"/>
    </source>
</evidence>
<dbReference type="Proteomes" id="UP001165587">
    <property type="component" value="Unassembled WGS sequence"/>
</dbReference>
<feature type="chain" id="PRO_5041353160" evidence="3">
    <location>
        <begin position="40"/>
        <end position="880"/>
    </location>
</feature>
<proteinExistence type="predicted"/>
<feature type="region of interest" description="Disordered" evidence="1">
    <location>
        <begin position="43"/>
        <end position="62"/>
    </location>
</feature>
<dbReference type="AlphaFoldDB" id="A0AA41XG04"/>
<dbReference type="InterPro" id="IPR015919">
    <property type="entry name" value="Cadherin-like_sf"/>
</dbReference>
<feature type="compositionally biased region" description="Pro residues" evidence="1">
    <location>
        <begin position="821"/>
        <end position="833"/>
    </location>
</feature>
<dbReference type="InterPro" id="IPR013783">
    <property type="entry name" value="Ig-like_fold"/>
</dbReference>
<evidence type="ECO:0000313" key="5">
    <source>
        <dbReference type="Proteomes" id="UP001165587"/>
    </source>
</evidence>
<dbReference type="EMBL" id="JANLCK010000003">
    <property type="protein sequence ID" value="MCS5725773.1"/>
    <property type="molecule type" value="Genomic_DNA"/>
</dbReference>
<dbReference type="GO" id="GO:0005975">
    <property type="term" value="P:carbohydrate metabolic process"/>
    <property type="evidence" value="ECO:0007669"/>
    <property type="project" value="UniProtKB-ARBA"/>
</dbReference>
<keyword evidence="2" id="KW-0472">Membrane</keyword>
<feature type="transmembrane region" description="Helical" evidence="2">
    <location>
        <begin position="853"/>
        <end position="871"/>
    </location>
</feature>
<accession>A0AA41XG04</accession>
<dbReference type="SUPFAM" id="SSF49313">
    <property type="entry name" value="Cadherin-like"/>
    <property type="match status" value="2"/>
</dbReference>
<name>A0AA41XG04_9MICO</name>
<sequence length="880" mass="90745">MHVSSNVIRPARLARILVGLGIAAAVLAPIGFSAAPAHAAAAATETTAPAPEPAETPAADDLVGAPSIGQAVQFEAFPPRTENYRYSYTIQPDATGKAKLITQNGLCLTVRRTFEWEFGVILAGCNAGDDTQMFHFIPQNRQPTDGVAEAGRQYFYIASAIYNQCVYSLSGLADPYFGPDRRELYPRLVPCSSGDTPQEFRVHNERINAFGAPVEWRNILNLAIRYASNRCLATDDACRIQSPGESEWHRPAGDNRVFSSGTVNVQATGCGVGIGELGSQVYNRTENPLSITVKTSTQLVNTTSTSETVSASIGVELMKNVPGLVKAKIQEGLSVSGTAITTKSSTSTFEATDTTTLQSGDWYTSQWSSPIYGLKATWKFSNDIGNVWWTLPNASAFAVSTPNYPFTTKTYITSHGKKSCFVGPAATNAVENAPKLTSDLATCSSPTVAQPTGAVGSTVYVCPGVWNSPTGSVDPVKFAYEWQVTPSTTQPGTSLPGATGASLTIMPWMRGSSAGNVYLVAQLTEVGSPLRRDSLVTQTVNDVVLAKAALGDPVVFPTTFAGDGEEAEADVTYSTSLVTAAGTGMNLSVSAETPLPPGLSLAADGVLSGTPTEPGVYSFTVLDEPAEGRDAQQQSFQLTVHAAEVRYAASALTATPGVAVSLPLVEGDHADLALEVIEGALPDGIVLDPATGLLTGAPLDAGTWRFTVQNSAAVVDAPATFELTVSDAPVAFATTDPPTGTVGSAYSATVLAATGSEPFVGFAPGSDPLPAGLQLNSLTGELSGTPEAAGTTTVALSNADGTLTASFVLTIAPAAAEPVGPGRPTPSPAPPIAGAPTGPGGSLAATGSDAPQAAGVALTALLLALAGLAALRRTRRPARS</sequence>
<dbReference type="RefSeq" id="WP_259526349.1">
    <property type="nucleotide sequence ID" value="NZ_JANLCK010000003.1"/>
</dbReference>
<feature type="signal peptide" evidence="3">
    <location>
        <begin position="1"/>
        <end position="39"/>
    </location>
</feature>
<keyword evidence="3" id="KW-0732">Signal</keyword>
<dbReference type="GO" id="GO:0016020">
    <property type="term" value="C:membrane"/>
    <property type="evidence" value="ECO:0007669"/>
    <property type="project" value="InterPro"/>
</dbReference>
<organism evidence="4 5">
    <name type="scientific">Herbiconiux oxytropis</name>
    <dbReference type="NCBI Taxonomy" id="2970915"/>
    <lineage>
        <taxon>Bacteria</taxon>
        <taxon>Bacillati</taxon>
        <taxon>Actinomycetota</taxon>
        <taxon>Actinomycetes</taxon>
        <taxon>Micrococcales</taxon>
        <taxon>Microbacteriaceae</taxon>
        <taxon>Herbiconiux</taxon>
    </lineage>
</organism>
<evidence type="ECO:0000256" key="1">
    <source>
        <dbReference type="SAM" id="MobiDB-lite"/>
    </source>
</evidence>
<evidence type="ECO:0000256" key="3">
    <source>
        <dbReference type="SAM" id="SignalP"/>
    </source>
</evidence>
<gene>
    <name evidence="4" type="ORF">N1028_07665</name>
</gene>
<dbReference type="GO" id="GO:0005509">
    <property type="term" value="F:calcium ion binding"/>
    <property type="evidence" value="ECO:0007669"/>
    <property type="project" value="InterPro"/>
</dbReference>
<comment type="caution">
    <text evidence="4">The sequence shown here is derived from an EMBL/GenBank/DDBJ whole genome shotgun (WGS) entry which is preliminary data.</text>
</comment>
<protein>
    <submittedName>
        <fullName evidence="4">Ig domain-containing protein</fullName>
    </submittedName>
</protein>
<keyword evidence="2" id="KW-0812">Transmembrane</keyword>
<feature type="region of interest" description="Disordered" evidence="1">
    <location>
        <begin position="818"/>
        <end position="848"/>
    </location>
</feature>
<evidence type="ECO:0000256" key="2">
    <source>
        <dbReference type="SAM" id="Phobius"/>
    </source>
</evidence>
<keyword evidence="2" id="KW-1133">Transmembrane helix</keyword>
<reference evidence="4" key="1">
    <citation type="submission" date="2022-08" db="EMBL/GenBank/DDBJ databases">
        <authorList>
            <person name="Deng Y."/>
            <person name="Han X.-F."/>
            <person name="Zhang Y.-Q."/>
        </authorList>
    </citation>
    <scope>NUCLEOTIDE SEQUENCE</scope>
    <source>
        <strain evidence="4">CPCC 203407</strain>
    </source>
</reference>